<dbReference type="AlphaFoldDB" id="A0A0F7CLC7"/>
<dbReference type="SMART" id="SM00382">
    <property type="entry name" value="AAA"/>
    <property type="match status" value="1"/>
</dbReference>
<dbReference type="PANTHER" id="PTHR42957">
    <property type="entry name" value="HELICASE MJ1565-RELATED"/>
    <property type="match status" value="1"/>
</dbReference>
<name>A0A0F7CLC7_9CREN</name>
<dbReference type="RefSeq" id="WP_052884735.1">
    <property type="nucleotide sequence ID" value="NZ_CP009961.1"/>
</dbReference>
<reference evidence="6 7" key="1">
    <citation type="journal article" date="2015" name="Stand. Genomic Sci.">
        <title>Complete genome sequence of and proposal of Thermofilum uzonense sp. nov. a novel hyperthermophilic crenarchaeon and emended description of the genus Thermofilum.</title>
        <authorList>
            <person name="Toshchakov S.V."/>
            <person name="Korzhenkov A.A."/>
            <person name="Samarov N.I."/>
            <person name="Mazunin I.O."/>
            <person name="Mozhey O.I."/>
            <person name="Shmyr I.S."/>
            <person name="Derbikova K.S."/>
            <person name="Taranov E.A."/>
            <person name="Dominova I.N."/>
            <person name="Bonch-Osmolovskaya E.A."/>
            <person name="Patrushev M.V."/>
            <person name="Podosokorskaya O.A."/>
            <person name="Kublanov I.V."/>
        </authorList>
    </citation>
    <scope>NUCLEOTIDE SEQUENCE [LARGE SCALE GENOMIC DNA]</scope>
    <source>
        <strain evidence="6 7">1807-2</strain>
    </source>
</reference>
<evidence type="ECO:0000259" key="5">
    <source>
        <dbReference type="SMART" id="SM00382"/>
    </source>
</evidence>
<comment type="catalytic activity">
    <reaction evidence="2">
        <text>Couples ATP hydrolysis with the unwinding of duplex DNA by translocating in the 3'-5' direction.</text>
        <dbReference type="EC" id="5.6.2.4"/>
    </reaction>
</comment>
<dbReference type="Gene3D" id="3.40.50.300">
    <property type="entry name" value="P-loop containing nucleotide triphosphate hydrolases"/>
    <property type="match status" value="2"/>
</dbReference>
<evidence type="ECO:0000256" key="2">
    <source>
        <dbReference type="ARBA" id="ARBA00034617"/>
    </source>
</evidence>
<dbReference type="EMBL" id="CP009961">
    <property type="protein sequence ID" value="AKG39181.1"/>
    <property type="molecule type" value="Genomic_DNA"/>
</dbReference>
<dbReference type="InterPro" id="IPR008571">
    <property type="entry name" value="HerA-like"/>
</dbReference>
<evidence type="ECO:0000313" key="6">
    <source>
        <dbReference type="EMBL" id="AKG39181.1"/>
    </source>
</evidence>
<dbReference type="PATRIC" id="fig|1550241.5.peg.1653"/>
<proteinExistence type="inferred from homology"/>
<dbReference type="KEGG" id="thf:MA03_07980"/>
<comment type="similarity">
    <text evidence="1">Belongs to the HerA family.</text>
</comment>
<dbReference type="STRING" id="1550241.MA03_07980"/>
<dbReference type="Proteomes" id="UP000067434">
    <property type="component" value="Chromosome"/>
</dbReference>
<dbReference type="InterPro" id="IPR003593">
    <property type="entry name" value="AAA+_ATPase"/>
</dbReference>
<accession>A0A0F7CLC7</accession>
<dbReference type="SUPFAM" id="SSF52540">
    <property type="entry name" value="P-loop containing nucleoside triphosphate hydrolases"/>
    <property type="match status" value="1"/>
</dbReference>
<dbReference type="InterPro" id="IPR002789">
    <property type="entry name" value="HerA_central"/>
</dbReference>
<evidence type="ECO:0000313" key="7">
    <source>
        <dbReference type="Proteomes" id="UP000067434"/>
    </source>
</evidence>
<dbReference type="GO" id="GO:0043138">
    <property type="term" value="F:3'-5' DNA helicase activity"/>
    <property type="evidence" value="ECO:0007669"/>
    <property type="project" value="UniProtKB-EC"/>
</dbReference>
<evidence type="ECO:0000256" key="4">
    <source>
        <dbReference type="ARBA" id="ARBA00048988"/>
    </source>
</evidence>
<protein>
    <recommendedName>
        <fullName evidence="5">AAA+ ATPase domain-containing protein</fullName>
    </recommendedName>
</protein>
<evidence type="ECO:0000256" key="1">
    <source>
        <dbReference type="ARBA" id="ARBA00007816"/>
    </source>
</evidence>
<dbReference type="HOGENOM" id="CLU_854240_0_0_2"/>
<sequence length="324" mass="37039">MLSRQLSVNLSNRFFGKLKIPDSHILIIGPTGSGKTNTAKVLVEEYVKKGVSVLILDWHGEYKGLKRYVPGENLSMNILAGHDKIDVEFVVDLLSQVFQLTEPQWYFLVKSLKERGKDGLKLSYLIEAVEDQPSRDYKEFEVKAALLRRLSLLNEGVMGMVLNGDEAPYFLFEDNVIVDLSTLPLKYRGLLALVILKHLYDFSVFARGITGRILHATLIEEAWNIIPYRARWDPPSIGERLFLEVRKFGEQVIAVSQRLDDLSERVVRNSQLILIHNPYPQDLLKIGFQADTISRTRFKAKRGIIYAVYPDTVKPLRVRRASIL</sequence>
<dbReference type="Pfam" id="PF01935">
    <property type="entry name" value="DUF87"/>
    <property type="match status" value="1"/>
</dbReference>
<organism evidence="6 7">
    <name type="scientific">Infirmifilum uzonense</name>
    <dbReference type="NCBI Taxonomy" id="1550241"/>
    <lineage>
        <taxon>Archaea</taxon>
        <taxon>Thermoproteota</taxon>
        <taxon>Thermoprotei</taxon>
        <taxon>Thermofilales</taxon>
        <taxon>Thermofilaceae</taxon>
        <taxon>Infirmifilum</taxon>
    </lineage>
</organism>
<dbReference type="GO" id="GO:0043139">
    <property type="term" value="F:5'-3' DNA helicase activity"/>
    <property type="evidence" value="ECO:0007669"/>
    <property type="project" value="UniProtKB-EC"/>
</dbReference>
<comment type="catalytic activity">
    <reaction evidence="4">
        <text>ATP + H2O = ADP + phosphate + H(+)</text>
        <dbReference type="Rhea" id="RHEA:13065"/>
        <dbReference type="ChEBI" id="CHEBI:15377"/>
        <dbReference type="ChEBI" id="CHEBI:15378"/>
        <dbReference type="ChEBI" id="CHEBI:30616"/>
        <dbReference type="ChEBI" id="CHEBI:43474"/>
        <dbReference type="ChEBI" id="CHEBI:456216"/>
        <dbReference type="EC" id="5.6.2.4"/>
    </reaction>
</comment>
<dbReference type="GeneID" id="25402161"/>
<feature type="domain" description="AAA+ ATPase" evidence="5">
    <location>
        <begin position="21"/>
        <end position="220"/>
    </location>
</feature>
<comment type="catalytic activity">
    <reaction evidence="3">
        <text>ATP + H2O = ADP + phosphate + H(+)</text>
        <dbReference type="Rhea" id="RHEA:13065"/>
        <dbReference type="ChEBI" id="CHEBI:15377"/>
        <dbReference type="ChEBI" id="CHEBI:15378"/>
        <dbReference type="ChEBI" id="CHEBI:30616"/>
        <dbReference type="ChEBI" id="CHEBI:43474"/>
        <dbReference type="ChEBI" id="CHEBI:456216"/>
        <dbReference type="EC" id="5.6.2.3"/>
    </reaction>
</comment>
<keyword evidence="7" id="KW-1185">Reference proteome</keyword>
<gene>
    <name evidence="6" type="ORF">MA03_07980</name>
</gene>
<dbReference type="PANTHER" id="PTHR42957:SF1">
    <property type="entry name" value="HELICASE MJ1565-RELATED"/>
    <property type="match status" value="1"/>
</dbReference>
<dbReference type="InterPro" id="IPR027417">
    <property type="entry name" value="P-loop_NTPase"/>
</dbReference>
<evidence type="ECO:0000256" key="3">
    <source>
        <dbReference type="ARBA" id="ARBA00048954"/>
    </source>
</evidence>
<dbReference type="OrthoDB" id="107033at2157"/>